<protein>
    <submittedName>
        <fullName evidence="2">Uncharacterized protein</fullName>
    </submittedName>
</protein>
<dbReference type="AlphaFoldDB" id="A0A914VTR0"/>
<dbReference type="WBParaSite" id="PSAMB.scaffold244size65234.g3781.t1">
    <property type="protein sequence ID" value="PSAMB.scaffold244size65234.g3781.t1"/>
    <property type="gene ID" value="PSAMB.scaffold244size65234.g3781"/>
</dbReference>
<organism evidence="1 2">
    <name type="scientific">Plectus sambesii</name>
    <dbReference type="NCBI Taxonomy" id="2011161"/>
    <lineage>
        <taxon>Eukaryota</taxon>
        <taxon>Metazoa</taxon>
        <taxon>Ecdysozoa</taxon>
        <taxon>Nematoda</taxon>
        <taxon>Chromadorea</taxon>
        <taxon>Plectida</taxon>
        <taxon>Plectina</taxon>
        <taxon>Plectoidea</taxon>
        <taxon>Plectidae</taxon>
        <taxon>Plectus</taxon>
    </lineage>
</organism>
<sequence>MKYKRRLFNQCIIPAMLYGSECWALTKKGCDIMVAAQWQMERAMAGVNILDKKMNNWKQGVTEVKTSSKQLANESLTGRGNWRGWREIAGRKR</sequence>
<evidence type="ECO:0000313" key="1">
    <source>
        <dbReference type="Proteomes" id="UP000887566"/>
    </source>
</evidence>
<keyword evidence="1" id="KW-1185">Reference proteome</keyword>
<name>A0A914VTR0_9BILA</name>
<evidence type="ECO:0000313" key="2">
    <source>
        <dbReference type="WBParaSite" id="PSAMB.scaffold244size65234.g3781.t1"/>
    </source>
</evidence>
<accession>A0A914VTR0</accession>
<proteinExistence type="predicted"/>
<reference evidence="2" key="1">
    <citation type="submission" date="2022-11" db="UniProtKB">
        <authorList>
            <consortium name="WormBaseParasite"/>
        </authorList>
    </citation>
    <scope>IDENTIFICATION</scope>
</reference>
<dbReference type="Proteomes" id="UP000887566">
    <property type="component" value="Unplaced"/>
</dbReference>